<gene>
    <name evidence="2" type="primary">20343925</name>
    <name evidence="1" type="ORF">GGTG_03467</name>
</gene>
<protein>
    <submittedName>
        <fullName evidence="1 2">Uncharacterized protein</fullName>
    </submittedName>
</protein>
<dbReference type="Proteomes" id="UP000006039">
    <property type="component" value="Unassembled WGS sequence"/>
</dbReference>
<keyword evidence="3" id="KW-1185">Reference proteome</keyword>
<dbReference type="VEuPathDB" id="FungiDB:GGTG_03467"/>
<dbReference type="EnsemblFungi" id="EJT78366">
    <property type="protein sequence ID" value="EJT78366"/>
    <property type="gene ID" value="GGTG_03467"/>
</dbReference>
<evidence type="ECO:0000313" key="1">
    <source>
        <dbReference type="EMBL" id="EJT78366.1"/>
    </source>
</evidence>
<dbReference type="EMBL" id="GL385396">
    <property type="protein sequence ID" value="EJT78366.1"/>
    <property type="molecule type" value="Genomic_DNA"/>
</dbReference>
<organism evidence="1">
    <name type="scientific">Gaeumannomyces tritici (strain R3-111a-1)</name>
    <name type="common">Wheat and barley take-all root rot fungus</name>
    <name type="synonym">Gaeumannomyces graminis var. tritici</name>
    <dbReference type="NCBI Taxonomy" id="644352"/>
    <lineage>
        <taxon>Eukaryota</taxon>
        <taxon>Fungi</taxon>
        <taxon>Dikarya</taxon>
        <taxon>Ascomycota</taxon>
        <taxon>Pezizomycotina</taxon>
        <taxon>Sordariomycetes</taxon>
        <taxon>Sordariomycetidae</taxon>
        <taxon>Magnaporthales</taxon>
        <taxon>Magnaporthaceae</taxon>
        <taxon>Gaeumannomyces</taxon>
    </lineage>
</organism>
<dbReference type="GeneID" id="20343925"/>
<accession>J3NQB0</accession>
<proteinExistence type="predicted"/>
<dbReference type="HOGENOM" id="CLU_1786965_0_0_1"/>
<evidence type="ECO:0000313" key="3">
    <source>
        <dbReference type="Proteomes" id="UP000006039"/>
    </source>
</evidence>
<reference evidence="2" key="5">
    <citation type="submission" date="2018-04" db="UniProtKB">
        <authorList>
            <consortium name="EnsemblFungi"/>
        </authorList>
    </citation>
    <scope>IDENTIFICATION</scope>
    <source>
        <strain evidence="2">R3-111a-1</strain>
    </source>
</reference>
<reference evidence="3" key="1">
    <citation type="submission" date="2010-07" db="EMBL/GenBank/DDBJ databases">
        <title>The genome sequence of Gaeumannomyces graminis var. tritici strain R3-111a-1.</title>
        <authorList>
            <consortium name="The Broad Institute Genome Sequencing Platform"/>
            <person name="Ma L.-J."/>
            <person name="Dead R."/>
            <person name="Young S."/>
            <person name="Zeng Q."/>
            <person name="Koehrsen M."/>
            <person name="Alvarado L."/>
            <person name="Berlin A."/>
            <person name="Chapman S.B."/>
            <person name="Chen Z."/>
            <person name="Freedman E."/>
            <person name="Gellesch M."/>
            <person name="Goldberg J."/>
            <person name="Griggs A."/>
            <person name="Gujja S."/>
            <person name="Heilman E.R."/>
            <person name="Heiman D."/>
            <person name="Hepburn T."/>
            <person name="Howarth C."/>
            <person name="Jen D."/>
            <person name="Larson L."/>
            <person name="Mehta T."/>
            <person name="Neiman D."/>
            <person name="Pearson M."/>
            <person name="Roberts A."/>
            <person name="Saif S."/>
            <person name="Shea T."/>
            <person name="Shenoy N."/>
            <person name="Sisk P."/>
            <person name="Stolte C."/>
            <person name="Sykes S."/>
            <person name="Walk T."/>
            <person name="White J."/>
            <person name="Yandava C."/>
            <person name="Haas B."/>
            <person name="Nusbaum C."/>
            <person name="Birren B."/>
        </authorList>
    </citation>
    <scope>NUCLEOTIDE SEQUENCE [LARGE SCALE GENOMIC DNA]</scope>
    <source>
        <strain evidence="3">R3-111a-1</strain>
    </source>
</reference>
<dbReference type="RefSeq" id="XP_009219511.1">
    <property type="nucleotide sequence ID" value="XM_009221247.1"/>
</dbReference>
<name>J3NQB0_GAET3</name>
<dbReference type="AlphaFoldDB" id="J3NQB0"/>
<sequence>MEAQAGGMECADVPGTFTLGRHLSTRRWTGDNRFLERRRACHTTSRPLFRRRSAQGHSVSCLGRCARLKFADADHWWVESGGWCGCDPGGKLPLSMQGPAWQGRYAEAEWSRVLAKANEHPLNHRLKRQPVCNRRRRLSRSVFRR</sequence>
<reference evidence="1" key="2">
    <citation type="submission" date="2010-07" db="EMBL/GenBank/DDBJ databases">
        <authorList>
            <consortium name="The Broad Institute Genome Sequencing Platform"/>
            <consortium name="Broad Institute Genome Sequencing Center for Infectious Disease"/>
            <person name="Ma L.-J."/>
            <person name="Dead R."/>
            <person name="Young S."/>
            <person name="Zeng Q."/>
            <person name="Koehrsen M."/>
            <person name="Alvarado L."/>
            <person name="Berlin A."/>
            <person name="Chapman S.B."/>
            <person name="Chen Z."/>
            <person name="Freedman E."/>
            <person name="Gellesch M."/>
            <person name="Goldberg J."/>
            <person name="Griggs A."/>
            <person name="Gujja S."/>
            <person name="Heilman E.R."/>
            <person name="Heiman D."/>
            <person name="Hepburn T."/>
            <person name="Howarth C."/>
            <person name="Jen D."/>
            <person name="Larson L."/>
            <person name="Mehta T."/>
            <person name="Neiman D."/>
            <person name="Pearson M."/>
            <person name="Roberts A."/>
            <person name="Saif S."/>
            <person name="Shea T."/>
            <person name="Shenoy N."/>
            <person name="Sisk P."/>
            <person name="Stolte C."/>
            <person name="Sykes S."/>
            <person name="Walk T."/>
            <person name="White J."/>
            <person name="Yandava C."/>
            <person name="Haas B."/>
            <person name="Nusbaum C."/>
            <person name="Birren B."/>
        </authorList>
    </citation>
    <scope>NUCLEOTIDE SEQUENCE</scope>
    <source>
        <strain evidence="1">R3-111a-1</strain>
    </source>
</reference>
<evidence type="ECO:0000313" key="2">
    <source>
        <dbReference type="EnsemblFungi" id="EJT78366"/>
    </source>
</evidence>
<reference evidence="2" key="4">
    <citation type="journal article" date="2015" name="G3 (Bethesda)">
        <title>Genome sequences of three phytopathogenic species of the Magnaporthaceae family of fungi.</title>
        <authorList>
            <person name="Okagaki L.H."/>
            <person name="Nunes C.C."/>
            <person name="Sailsbery J."/>
            <person name="Clay B."/>
            <person name="Brown D."/>
            <person name="John T."/>
            <person name="Oh Y."/>
            <person name="Young N."/>
            <person name="Fitzgerald M."/>
            <person name="Haas B.J."/>
            <person name="Zeng Q."/>
            <person name="Young S."/>
            <person name="Adiconis X."/>
            <person name="Fan L."/>
            <person name="Levin J.Z."/>
            <person name="Mitchell T.K."/>
            <person name="Okubara P.A."/>
            <person name="Farman M.L."/>
            <person name="Kohn L.M."/>
            <person name="Birren B."/>
            <person name="Ma L.-J."/>
            <person name="Dean R.A."/>
        </authorList>
    </citation>
    <scope>NUCLEOTIDE SEQUENCE</scope>
    <source>
        <strain evidence="2">R3-111a-1</strain>
    </source>
</reference>
<reference evidence="1" key="3">
    <citation type="submission" date="2010-09" db="EMBL/GenBank/DDBJ databases">
        <title>Annotation of Gaeumannomyces graminis var. tritici R3-111a-1.</title>
        <authorList>
            <consortium name="The Broad Institute Genome Sequencing Platform"/>
            <person name="Ma L.-J."/>
            <person name="Dead R."/>
            <person name="Young S.K."/>
            <person name="Zeng Q."/>
            <person name="Gargeya S."/>
            <person name="Fitzgerald M."/>
            <person name="Haas B."/>
            <person name="Abouelleil A."/>
            <person name="Alvarado L."/>
            <person name="Arachchi H.M."/>
            <person name="Berlin A."/>
            <person name="Brown A."/>
            <person name="Chapman S.B."/>
            <person name="Chen Z."/>
            <person name="Dunbar C."/>
            <person name="Freedman E."/>
            <person name="Gearin G."/>
            <person name="Gellesch M."/>
            <person name="Goldberg J."/>
            <person name="Griggs A."/>
            <person name="Gujja S."/>
            <person name="Heiman D."/>
            <person name="Howarth C."/>
            <person name="Larson L."/>
            <person name="Lui A."/>
            <person name="MacDonald P.J.P."/>
            <person name="Mehta T."/>
            <person name="Montmayeur A."/>
            <person name="Murphy C."/>
            <person name="Neiman D."/>
            <person name="Pearson M."/>
            <person name="Priest M."/>
            <person name="Roberts A."/>
            <person name="Saif S."/>
            <person name="Shea T."/>
            <person name="Shenoy N."/>
            <person name="Sisk P."/>
            <person name="Stolte C."/>
            <person name="Sykes S."/>
            <person name="Yandava C."/>
            <person name="Wortman J."/>
            <person name="Nusbaum C."/>
            <person name="Birren B."/>
        </authorList>
    </citation>
    <scope>NUCLEOTIDE SEQUENCE</scope>
    <source>
        <strain evidence="1">R3-111a-1</strain>
    </source>
</reference>